<dbReference type="Pfam" id="PF14031">
    <property type="entry name" value="D-ser_dehydrat"/>
    <property type="match status" value="1"/>
</dbReference>
<evidence type="ECO:0000313" key="5">
    <source>
        <dbReference type="EMBL" id="QHB99620.1"/>
    </source>
</evidence>
<accession>A0A7L4YK33</accession>
<evidence type="ECO:0000256" key="3">
    <source>
        <dbReference type="SAM" id="MobiDB-lite"/>
    </source>
</evidence>
<dbReference type="SMART" id="SM01119">
    <property type="entry name" value="D-ser_dehydrat"/>
    <property type="match status" value="1"/>
</dbReference>
<dbReference type="InParanoid" id="A0A7L4YK33"/>
<dbReference type="InterPro" id="IPR042208">
    <property type="entry name" value="D-ser_dehydrat-like_sf"/>
</dbReference>
<sequence length="422" mass="45242">MIDDPKDVAVLDDGPIGLRFKGLPPDAAELTLAEFGNERRPLFRGGFTWPLMTLRRNAIEHNATLLAGFAQAHGLALAPHLKTSMSPLLAEVALRRGAWGVTVAMPHQARVFMALGVDRILVANEVLDGEFLAEVGGWTASAPDRRLLCLVDSVAGAELMDRSATAPLEVLVDIGHAGGRTGVRDVETFDAVVQAVADSARLRLRGVSCYEGSVSHSREEAELAKVRSFLQVVRDRADQVADRVDGSMIVSAGGSIYFDCVSEVLSPSAFGSCDVVTILRSGAYLTHDDGLYAAISPLGEAVAEQRRLLPAIRVWAQVLSRPEPGLVIVGAGRRDLNEDSGLPQPVEVRDRAGEAPRSTGSWRVTTLNDQHAFCEVPTADPVAPGDLVAFAISHPCTAHDRWTAPVVIDDNHQVVAVARSYF</sequence>
<dbReference type="InterPro" id="IPR051466">
    <property type="entry name" value="D-amino_acid_metab_enzyme"/>
</dbReference>
<feature type="region of interest" description="Disordered" evidence="3">
    <location>
        <begin position="338"/>
        <end position="360"/>
    </location>
</feature>
<dbReference type="AlphaFoldDB" id="A0A7L4YK33"/>
<organism evidence="5 6">
    <name type="scientific">Epidermidibacterium keratini</name>
    <dbReference type="NCBI Taxonomy" id="1891644"/>
    <lineage>
        <taxon>Bacteria</taxon>
        <taxon>Bacillati</taxon>
        <taxon>Actinomycetota</taxon>
        <taxon>Actinomycetes</taxon>
        <taxon>Sporichthyales</taxon>
        <taxon>Sporichthyaceae</taxon>
        <taxon>Epidermidibacterium</taxon>
    </lineage>
</organism>
<dbReference type="RefSeq" id="WP_159543361.1">
    <property type="nucleotide sequence ID" value="NZ_CP047156.1"/>
</dbReference>
<keyword evidence="2" id="KW-0456">Lyase</keyword>
<dbReference type="PANTHER" id="PTHR28004:SF8">
    <property type="entry name" value="D-SERINE DEAMINASE"/>
    <property type="match status" value="1"/>
</dbReference>
<dbReference type="InterPro" id="IPR001608">
    <property type="entry name" value="Ala_racemase_N"/>
</dbReference>
<evidence type="ECO:0000256" key="1">
    <source>
        <dbReference type="ARBA" id="ARBA00005323"/>
    </source>
</evidence>
<evidence type="ECO:0000256" key="2">
    <source>
        <dbReference type="ARBA" id="ARBA00023239"/>
    </source>
</evidence>
<name>A0A7L4YK33_9ACTN</name>
<dbReference type="OrthoDB" id="9811417at2"/>
<dbReference type="Pfam" id="PF01168">
    <property type="entry name" value="Ala_racemase_N"/>
    <property type="match status" value="1"/>
</dbReference>
<dbReference type="PANTHER" id="PTHR28004">
    <property type="entry name" value="ZGC:162816-RELATED"/>
    <property type="match status" value="1"/>
</dbReference>
<reference evidence="5 6" key="1">
    <citation type="journal article" date="2018" name="Int. J. Syst. Evol. Microbiol.">
        <title>Epidermidibacterium keratini gen. nov., sp. nov., a member of the family Sporichthyaceae, isolated from keratin epidermis.</title>
        <authorList>
            <person name="Lee D.G."/>
            <person name="Trujillo M.E."/>
            <person name="Kang S."/>
            <person name="Nam J.J."/>
            <person name="Kim Y.J."/>
        </authorList>
    </citation>
    <scope>NUCLEOTIDE SEQUENCE [LARGE SCALE GENOMIC DNA]</scope>
    <source>
        <strain evidence="5 6">EPI-7</strain>
    </source>
</reference>
<dbReference type="GO" id="GO:0016829">
    <property type="term" value="F:lyase activity"/>
    <property type="evidence" value="ECO:0007669"/>
    <property type="project" value="UniProtKB-KW"/>
</dbReference>
<proteinExistence type="inferred from homology"/>
<dbReference type="InterPro" id="IPR029066">
    <property type="entry name" value="PLP-binding_barrel"/>
</dbReference>
<dbReference type="InterPro" id="IPR026956">
    <property type="entry name" value="D-ser_dehydrat-like_dom"/>
</dbReference>
<evidence type="ECO:0000313" key="6">
    <source>
        <dbReference type="Proteomes" id="UP000463857"/>
    </source>
</evidence>
<dbReference type="Gene3D" id="2.40.37.20">
    <property type="entry name" value="D-serine dehydratase-like domain"/>
    <property type="match status" value="1"/>
</dbReference>
<comment type="similarity">
    <text evidence="1">Belongs to the DSD1 family.</text>
</comment>
<dbReference type="Proteomes" id="UP000463857">
    <property type="component" value="Chromosome"/>
</dbReference>
<feature type="domain" description="D-serine dehydratase-like" evidence="4">
    <location>
        <begin position="311"/>
        <end position="409"/>
    </location>
</feature>
<keyword evidence="6" id="KW-1185">Reference proteome</keyword>
<dbReference type="Gene3D" id="3.20.20.10">
    <property type="entry name" value="Alanine racemase"/>
    <property type="match status" value="1"/>
</dbReference>
<dbReference type="KEGG" id="eke:EK0264_04510"/>
<protein>
    <submittedName>
        <fullName evidence="5">Amino acid deaminase</fullName>
    </submittedName>
</protein>
<dbReference type="SUPFAM" id="SSF51419">
    <property type="entry name" value="PLP-binding barrel"/>
    <property type="match status" value="1"/>
</dbReference>
<evidence type="ECO:0000259" key="4">
    <source>
        <dbReference type="SMART" id="SM01119"/>
    </source>
</evidence>
<gene>
    <name evidence="5" type="ORF">EK0264_04510</name>
</gene>
<dbReference type="EMBL" id="CP047156">
    <property type="protein sequence ID" value="QHB99620.1"/>
    <property type="molecule type" value="Genomic_DNA"/>
</dbReference>